<dbReference type="EMBL" id="JAODUP010000264">
    <property type="protein sequence ID" value="KAK2154597.1"/>
    <property type="molecule type" value="Genomic_DNA"/>
</dbReference>
<dbReference type="SUPFAM" id="SSF55895">
    <property type="entry name" value="Ribonuclease Rh-like"/>
    <property type="match status" value="1"/>
</dbReference>
<dbReference type="GO" id="GO:0033897">
    <property type="term" value="F:ribonuclease T2 activity"/>
    <property type="evidence" value="ECO:0007669"/>
    <property type="project" value="InterPro"/>
</dbReference>
<keyword evidence="1" id="KW-1133">Transmembrane helix</keyword>
<comment type="caution">
    <text evidence="2">The sequence shown here is derived from an EMBL/GenBank/DDBJ whole genome shotgun (WGS) entry which is preliminary data.</text>
</comment>
<dbReference type="Gene3D" id="3.90.730.10">
    <property type="entry name" value="Ribonuclease T2-like"/>
    <property type="match status" value="1"/>
</dbReference>
<organism evidence="2 3">
    <name type="scientific">Paralvinella palmiformis</name>
    <dbReference type="NCBI Taxonomy" id="53620"/>
    <lineage>
        <taxon>Eukaryota</taxon>
        <taxon>Metazoa</taxon>
        <taxon>Spiralia</taxon>
        <taxon>Lophotrochozoa</taxon>
        <taxon>Annelida</taxon>
        <taxon>Polychaeta</taxon>
        <taxon>Sedentaria</taxon>
        <taxon>Canalipalpata</taxon>
        <taxon>Terebellida</taxon>
        <taxon>Terebelliformia</taxon>
        <taxon>Alvinellidae</taxon>
        <taxon>Paralvinella</taxon>
    </lineage>
</organism>
<dbReference type="InterPro" id="IPR036430">
    <property type="entry name" value="RNase_T2-like_sf"/>
</dbReference>
<feature type="non-terminal residue" evidence="2">
    <location>
        <position position="91"/>
    </location>
</feature>
<gene>
    <name evidence="2" type="ORF">LSH36_264g04046</name>
</gene>
<feature type="transmembrane region" description="Helical" evidence="1">
    <location>
        <begin position="6"/>
        <end position="29"/>
    </location>
</feature>
<evidence type="ECO:0000313" key="2">
    <source>
        <dbReference type="EMBL" id="KAK2154597.1"/>
    </source>
</evidence>
<sequence>GDVMLFLKLLPLFGVIGCVDFVAIIATRLESVNNRLQQRHMICVRSSDFDHFVFAQEWPLSMCIGNNMTTPHPHDCKINRNVTGWVIHGLW</sequence>
<proteinExistence type="predicted"/>
<name>A0AAD9N2D2_9ANNE</name>
<accession>A0AAD9N2D2</accession>
<dbReference type="AlphaFoldDB" id="A0AAD9N2D2"/>
<keyword evidence="3" id="KW-1185">Reference proteome</keyword>
<dbReference type="Proteomes" id="UP001208570">
    <property type="component" value="Unassembled WGS sequence"/>
</dbReference>
<evidence type="ECO:0000256" key="1">
    <source>
        <dbReference type="SAM" id="Phobius"/>
    </source>
</evidence>
<reference evidence="2" key="1">
    <citation type="journal article" date="2023" name="Mol. Biol. Evol.">
        <title>Third-Generation Sequencing Reveals the Adaptive Role of the Epigenome in Three Deep-Sea Polychaetes.</title>
        <authorList>
            <person name="Perez M."/>
            <person name="Aroh O."/>
            <person name="Sun Y."/>
            <person name="Lan Y."/>
            <person name="Juniper S.K."/>
            <person name="Young C.R."/>
            <person name="Angers B."/>
            <person name="Qian P.Y."/>
        </authorList>
    </citation>
    <scope>NUCLEOTIDE SEQUENCE</scope>
    <source>
        <strain evidence="2">P08H-3</strain>
    </source>
</reference>
<evidence type="ECO:0000313" key="3">
    <source>
        <dbReference type="Proteomes" id="UP001208570"/>
    </source>
</evidence>
<protein>
    <submittedName>
        <fullName evidence="2">Uncharacterized protein</fullName>
    </submittedName>
</protein>
<keyword evidence="1" id="KW-0812">Transmembrane</keyword>
<dbReference type="GO" id="GO:0003723">
    <property type="term" value="F:RNA binding"/>
    <property type="evidence" value="ECO:0007669"/>
    <property type="project" value="InterPro"/>
</dbReference>
<keyword evidence="1" id="KW-0472">Membrane</keyword>